<dbReference type="InterPro" id="IPR036737">
    <property type="entry name" value="OmpA-like_sf"/>
</dbReference>
<sequence>MKNQYTKFLIVLLSFTMQLGMAQYGAQKRGDYFFGQFAYSKAIKEYEKMVEGGFNLDHAHQQLAECYLLIRDYKKALPHFEKIINNSSVPTDYYFKYAMALYSDGQYDESEKWLKKYKKYNKNDSRVKRFLKDGNLASVVFNSRQRYTVELADFNTEESDFGVFAQNGYLYFASSSKEQVDGEEYGWNDEPWLDLFRIREDVPGAIPELVNGDVNTKFHESNLIFTTDYKKDTVIYFTRNNFYKNKKAYGIEKELNLKIYRAEKENGEWKVNKSLPMNSDYYSTGHPYVSPDGRRLYYTSDRPGGFGGTDIYYSEIHERGGIGPPINAGPVVNTEGNEMFPFINNENQLFFSSDGHVGYGQLDIFSTITNEEGKIVDVINLGTPVNSGADDFGYYAHENGIFGYISSNREGGKGSDDIYKFKFTPSLTVEGYVHDGVNGQPLDSVRITIYDQKTGIKEGEVTTDSNGYYSMFINRERNYMLEAVRRTHPHKSVYFNTYVTPLTTRIMRQDIILEPVLDLKLLANLKKIYFDFNKHDIRPDAARELDKVVKLMTVTYPEMIIRLEAHTDPVGSHAYNDDLSERRARSTYEYLIAHGVSPDQIVSYKGFGKREPVNDCTGRSDCTADELELNRRTEFPIIQIKKGRQLLAKH</sequence>
<dbReference type="Gene3D" id="3.30.1330.60">
    <property type="entry name" value="OmpA-like domain"/>
    <property type="match status" value="1"/>
</dbReference>
<reference evidence="7 8" key="1">
    <citation type="submission" date="2019-03" db="EMBL/GenBank/DDBJ databases">
        <title>Genomic Encyclopedia of Archaeal and Bacterial Type Strains, Phase II (KMG-II): from individual species to whole genera.</title>
        <authorList>
            <person name="Goeker M."/>
        </authorList>
    </citation>
    <scope>NUCLEOTIDE SEQUENCE [LARGE SCALE GENOMIC DNA]</scope>
    <source>
        <strain evidence="7 8">DSM 18435</strain>
    </source>
</reference>
<keyword evidence="8" id="KW-1185">Reference proteome</keyword>
<dbReference type="InterPro" id="IPR050330">
    <property type="entry name" value="Bact_OuterMem_StrucFunc"/>
</dbReference>
<evidence type="ECO:0000256" key="1">
    <source>
        <dbReference type="ARBA" id="ARBA00004442"/>
    </source>
</evidence>
<accession>A0A4R6TQH5</accession>
<comment type="caution">
    <text evidence="7">The sequence shown here is derived from an EMBL/GenBank/DDBJ whole genome shotgun (WGS) entry which is preliminary data.</text>
</comment>
<dbReference type="SUPFAM" id="SSF82171">
    <property type="entry name" value="DPP6 N-terminal domain-like"/>
    <property type="match status" value="1"/>
</dbReference>
<evidence type="ECO:0000313" key="7">
    <source>
        <dbReference type="EMBL" id="TDQ30740.1"/>
    </source>
</evidence>
<dbReference type="PROSITE" id="PS51123">
    <property type="entry name" value="OMPA_2"/>
    <property type="match status" value="1"/>
</dbReference>
<proteinExistence type="predicted"/>
<comment type="subcellular location">
    <subcellularLocation>
        <location evidence="1">Cell outer membrane</location>
    </subcellularLocation>
</comment>
<dbReference type="GO" id="GO:0009279">
    <property type="term" value="C:cell outer membrane"/>
    <property type="evidence" value="ECO:0007669"/>
    <property type="project" value="UniProtKB-SubCell"/>
</dbReference>
<dbReference type="Pfam" id="PF07676">
    <property type="entry name" value="PD40"/>
    <property type="match status" value="2"/>
</dbReference>
<evidence type="ECO:0000256" key="5">
    <source>
        <dbReference type="SAM" id="SignalP"/>
    </source>
</evidence>
<feature type="chain" id="PRO_5020883272" evidence="5">
    <location>
        <begin position="23"/>
        <end position="650"/>
    </location>
</feature>
<dbReference type="CDD" id="cd07185">
    <property type="entry name" value="OmpA_C-like"/>
    <property type="match status" value="1"/>
</dbReference>
<organism evidence="7 8">
    <name type="scientific">Zeaxanthinibacter enoshimensis</name>
    <dbReference type="NCBI Taxonomy" id="392009"/>
    <lineage>
        <taxon>Bacteria</taxon>
        <taxon>Pseudomonadati</taxon>
        <taxon>Bacteroidota</taxon>
        <taxon>Flavobacteriia</taxon>
        <taxon>Flavobacteriales</taxon>
        <taxon>Flavobacteriaceae</taxon>
        <taxon>Zeaxanthinibacter</taxon>
    </lineage>
</organism>
<dbReference type="Pfam" id="PF00691">
    <property type="entry name" value="OmpA"/>
    <property type="match status" value="1"/>
</dbReference>
<keyword evidence="2 4" id="KW-0472">Membrane</keyword>
<evidence type="ECO:0000256" key="3">
    <source>
        <dbReference type="ARBA" id="ARBA00023237"/>
    </source>
</evidence>
<dbReference type="InterPro" id="IPR011659">
    <property type="entry name" value="WD40"/>
</dbReference>
<dbReference type="Gene3D" id="2.60.40.1120">
    <property type="entry name" value="Carboxypeptidase-like, regulatory domain"/>
    <property type="match status" value="1"/>
</dbReference>
<evidence type="ECO:0000256" key="2">
    <source>
        <dbReference type="ARBA" id="ARBA00023136"/>
    </source>
</evidence>
<dbReference type="InterPro" id="IPR006664">
    <property type="entry name" value="OMP_bac"/>
</dbReference>
<keyword evidence="3" id="KW-0998">Cell outer membrane</keyword>
<dbReference type="InterPro" id="IPR011990">
    <property type="entry name" value="TPR-like_helical_dom_sf"/>
</dbReference>
<keyword evidence="5" id="KW-0732">Signal</keyword>
<dbReference type="EMBL" id="SNYI01000002">
    <property type="protein sequence ID" value="TDQ30740.1"/>
    <property type="molecule type" value="Genomic_DNA"/>
</dbReference>
<evidence type="ECO:0000259" key="6">
    <source>
        <dbReference type="PROSITE" id="PS51123"/>
    </source>
</evidence>
<dbReference type="AlphaFoldDB" id="A0A4R6TQH5"/>
<name>A0A4R6TQH5_9FLAO</name>
<dbReference type="Proteomes" id="UP000295468">
    <property type="component" value="Unassembled WGS sequence"/>
</dbReference>
<dbReference type="PANTHER" id="PTHR30329:SF21">
    <property type="entry name" value="LIPOPROTEIN YIAD-RELATED"/>
    <property type="match status" value="1"/>
</dbReference>
<dbReference type="OrthoDB" id="9809364at2"/>
<dbReference type="SUPFAM" id="SSF49464">
    <property type="entry name" value="Carboxypeptidase regulatory domain-like"/>
    <property type="match status" value="1"/>
</dbReference>
<gene>
    <name evidence="7" type="ORF">CLV82_1429</name>
</gene>
<dbReference type="InterPro" id="IPR006665">
    <property type="entry name" value="OmpA-like"/>
</dbReference>
<dbReference type="SUPFAM" id="SSF103088">
    <property type="entry name" value="OmpA-like"/>
    <property type="match status" value="1"/>
</dbReference>
<evidence type="ECO:0000313" key="8">
    <source>
        <dbReference type="Proteomes" id="UP000295468"/>
    </source>
</evidence>
<dbReference type="InterPro" id="IPR008969">
    <property type="entry name" value="CarboxyPept-like_regulatory"/>
</dbReference>
<dbReference type="PRINTS" id="PR01021">
    <property type="entry name" value="OMPADOMAIN"/>
</dbReference>
<evidence type="ECO:0000256" key="4">
    <source>
        <dbReference type="PROSITE-ProRule" id="PRU00473"/>
    </source>
</evidence>
<protein>
    <submittedName>
        <fullName evidence="7">Outer membrane protein OmpA-like peptidoglycan-associated protein</fullName>
    </submittedName>
</protein>
<dbReference type="SUPFAM" id="SSF48452">
    <property type="entry name" value="TPR-like"/>
    <property type="match status" value="1"/>
</dbReference>
<dbReference type="Gene3D" id="1.25.40.10">
    <property type="entry name" value="Tetratricopeptide repeat domain"/>
    <property type="match status" value="1"/>
</dbReference>
<feature type="domain" description="OmpA-like" evidence="6">
    <location>
        <begin position="517"/>
        <end position="641"/>
    </location>
</feature>
<feature type="signal peptide" evidence="5">
    <location>
        <begin position="1"/>
        <end position="22"/>
    </location>
</feature>
<dbReference type="RefSeq" id="WP_133643624.1">
    <property type="nucleotide sequence ID" value="NZ_SNYI01000002.1"/>
</dbReference>
<dbReference type="PANTHER" id="PTHR30329">
    <property type="entry name" value="STATOR ELEMENT OF FLAGELLAR MOTOR COMPLEX"/>
    <property type="match status" value="1"/>
</dbReference>